<keyword evidence="1" id="KW-1133">Transmembrane helix</keyword>
<feature type="transmembrane region" description="Helical" evidence="1">
    <location>
        <begin position="7"/>
        <end position="26"/>
    </location>
</feature>
<reference evidence="2 3" key="1">
    <citation type="submission" date="2021-06" db="EMBL/GenBank/DDBJ databases">
        <authorList>
            <person name="Palmer J.M."/>
        </authorList>
    </citation>
    <scope>NUCLEOTIDE SEQUENCE [LARGE SCALE GENOMIC DNA]</scope>
    <source>
        <strain evidence="2 3">GA_2019</strain>
        <tissue evidence="2">Muscle</tissue>
    </source>
</reference>
<accession>A0ABV0PNC9</accession>
<dbReference type="EMBL" id="JAHRIO010080866">
    <property type="protein sequence ID" value="MEQ2184974.1"/>
    <property type="molecule type" value="Genomic_DNA"/>
</dbReference>
<organism evidence="2 3">
    <name type="scientific">Goodea atripinnis</name>
    <dbReference type="NCBI Taxonomy" id="208336"/>
    <lineage>
        <taxon>Eukaryota</taxon>
        <taxon>Metazoa</taxon>
        <taxon>Chordata</taxon>
        <taxon>Craniata</taxon>
        <taxon>Vertebrata</taxon>
        <taxon>Euteleostomi</taxon>
        <taxon>Actinopterygii</taxon>
        <taxon>Neopterygii</taxon>
        <taxon>Teleostei</taxon>
        <taxon>Neoteleostei</taxon>
        <taxon>Acanthomorphata</taxon>
        <taxon>Ovalentaria</taxon>
        <taxon>Atherinomorphae</taxon>
        <taxon>Cyprinodontiformes</taxon>
        <taxon>Goodeidae</taxon>
        <taxon>Goodea</taxon>
    </lineage>
</organism>
<protein>
    <submittedName>
        <fullName evidence="2">Uncharacterized protein</fullName>
    </submittedName>
</protein>
<comment type="caution">
    <text evidence="2">The sequence shown here is derived from an EMBL/GenBank/DDBJ whole genome shotgun (WGS) entry which is preliminary data.</text>
</comment>
<proteinExistence type="predicted"/>
<sequence>MHCSKGIVCDFIQLMWSVVAIVTLYFQARNFPLCRPKICVLSLQTQVSCMHMESSFQPCLFAHMVAGVLLIPSDKYMNREPVSLQSNFVFFAIYSQVKTDKRQGKG</sequence>
<dbReference type="Proteomes" id="UP001476798">
    <property type="component" value="Unassembled WGS sequence"/>
</dbReference>
<keyword evidence="3" id="KW-1185">Reference proteome</keyword>
<evidence type="ECO:0000313" key="2">
    <source>
        <dbReference type="EMBL" id="MEQ2184974.1"/>
    </source>
</evidence>
<keyword evidence="1" id="KW-0472">Membrane</keyword>
<name>A0ABV0PNC9_9TELE</name>
<gene>
    <name evidence="2" type="ORF">GOODEAATRI_013421</name>
</gene>
<evidence type="ECO:0000256" key="1">
    <source>
        <dbReference type="SAM" id="Phobius"/>
    </source>
</evidence>
<evidence type="ECO:0000313" key="3">
    <source>
        <dbReference type="Proteomes" id="UP001476798"/>
    </source>
</evidence>
<keyword evidence="1" id="KW-0812">Transmembrane</keyword>